<name>A0A1F6GF94_9PROT</name>
<accession>A0A1F6GF94</accession>
<dbReference type="AlphaFoldDB" id="A0A1F6GF94"/>
<evidence type="ECO:0000313" key="2">
    <source>
        <dbReference type="EMBL" id="OGG96797.1"/>
    </source>
</evidence>
<evidence type="ECO:0000256" key="1">
    <source>
        <dbReference type="SAM" id="SignalP"/>
    </source>
</evidence>
<dbReference type="STRING" id="1817772.A2527_00690"/>
<feature type="signal peptide" evidence="1">
    <location>
        <begin position="1"/>
        <end position="21"/>
    </location>
</feature>
<reference evidence="2 3" key="1">
    <citation type="journal article" date="2016" name="Nat. Commun.">
        <title>Thousands of microbial genomes shed light on interconnected biogeochemical processes in an aquifer system.</title>
        <authorList>
            <person name="Anantharaman K."/>
            <person name="Brown C.T."/>
            <person name="Hug L.A."/>
            <person name="Sharon I."/>
            <person name="Castelle C.J."/>
            <person name="Probst A.J."/>
            <person name="Thomas B.C."/>
            <person name="Singh A."/>
            <person name="Wilkins M.J."/>
            <person name="Karaoz U."/>
            <person name="Brodie E.L."/>
            <person name="Williams K.H."/>
            <person name="Hubbard S.S."/>
            <person name="Banfield J.F."/>
        </authorList>
    </citation>
    <scope>NUCLEOTIDE SEQUENCE [LARGE SCALE GENOMIC DNA]</scope>
</reference>
<dbReference type="EMBL" id="MFNE01000009">
    <property type="protein sequence ID" value="OGG96797.1"/>
    <property type="molecule type" value="Genomic_DNA"/>
</dbReference>
<sequence>MGFKFTPFLLFLTLWAAPLFALGDNSSSGDREIPLPEINYSVIVVDAQAVQTTAKRVSWDGKVYLQGKRGEALTTISFEKLNQVEVLPENAAPPGSIAAKVTLKSGETIDLTVKGNSKLFGETSFGKFEIYFRDLRKILFN</sequence>
<keyword evidence="1" id="KW-0732">Signal</keyword>
<gene>
    <name evidence="2" type="ORF">A2527_00690</name>
</gene>
<comment type="caution">
    <text evidence="2">The sequence shown here is derived from an EMBL/GenBank/DDBJ whole genome shotgun (WGS) entry which is preliminary data.</text>
</comment>
<proteinExistence type="predicted"/>
<protein>
    <submittedName>
        <fullName evidence="2">Uncharacterized protein</fullName>
    </submittedName>
</protein>
<feature type="chain" id="PRO_5009524655" evidence="1">
    <location>
        <begin position="22"/>
        <end position="141"/>
    </location>
</feature>
<evidence type="ECO:0000313" key="3">
    <source>
        <dbReference type="Proteomes" id="UP000178449"/>
    </source>
</evidence>
<dbReference type="Proteomes" id="UP000178449">
    <property type="component" value="Unassembled WGS sequence"/>
</dbReference>
<organism evidence="2 3">
    <name type="scientific">Candidatus Lambdaproteobacteria bacterium RIFOXYD2_FULL_50_16</name>
    <dbReference type="NCBI Taxonomy" id="1817772"/>
    <lineage>
        <taxon>Bacteria</taxon>
        <taxon>Pseudomonadati</taxon>
        <taxon>Pseudomonadota</taxon>
        <taxon>Candidatus Lambdaproteobacteria</taxon>
    </lineage>
</organism>